<keyword evidence="5" id="KW-1015">Disulfide bond</keyword>
<reference evidence="10 11" key="1">
    <citation type="journal article" date="2012" name="Science">
        <title>The Paleozoic origin of enzymatic lignin decomposition reconstructed from 31 fungal genomes.</title>
        <authorList>
            <person name="Floudas D."/>
            <person name="Binder M."/>
            <person name="Riley R."/>
            <person name="Barry K."/>
            <person name="Blanchette R.A."/>
            <person name="Henrissat B."/>
            <person name="Martinez A.T."/>
            <person name="Otillar R."/>
            <person name="Spatafora J.W."/>
            <person name="Yadav J.S."/>
            <person name="Aerts A."/>
            <person name="Benoit I."/>
            <person name="Boyd A."/>
            <person name="Carlson A."/>
            <person name="Copeland A."/>
            <person name="Coutinho P.M."/>
            <person name="de Vries R.P."/>
            <person name="Ferreira P."/>
            <person name="Findley K."/>
            <person name="Foster B."/>
            <person name="Gaskell J."/>
            <person name="Glotzer D."/>
            <person name="Gorecki P."/>
            <person name="Heitman J."/>
            <person name="Hesse C."/>
            <person name="Hori C."/>
            <person name="Igarashi K."/>
            <person name="Jurgens J.A."/>
            <person name="Kallen N."/>
            <person name="Kersten P."/>
            <person name="Kohler A."/>
            <person name="Kuees U."/>
            <person name="Kumar T.K.A."/>
            <person name="Kuo A."/>
            <person name="LaButti K."/>
            <person name="Larrondo L.F."/>
            <person name="Lindquist E."/>
            <person name="Ling A."/>
            <person name="Lombard V."/>
            <person name="Lucas S."/>
            <person name="Lundell T."/>
            <person name="Martin R."/>
            <person name="McLaughlin D.J."/>
            <person name="Morgenstern I."/>
            <person name="Morin E."/>
            <person name="Murat C."/>
            <person name="Nagy L.G."/>
            <person name="Nolan M."/>
            <person name="Ohm R.A."/>
            <person name="Patyshakuliyeva A."/>
            <person name="Rokas A."/>
            <person name="Ruiz-Duenas F.J."/>
            <person name="Sabat G."/>
            <person name="Salamov A."/>
            <person name="Samejima M."/>
            <person name="Schmutz J."/>
            <person name="Slot J.C."/>
            <person name="St John F."/>
            <person name="Stenlid J."/>
            <person name="Sun H."/>
            <person name="Sun S."/>
            <person name="Syed K."/>
            <person name="Tsang A."/>
            <person name="Wiebenga A."/>
            <person name="Young D."/>
            <person name="Pisabarro A."/>
            <person name="Eastwood D.C."/>
            <person name="Martin F."/>
            <person name="Cullen D."/>
            <person name="Grigoriev I.V."/>
            <person name="Hibbett D.S."/>
        </authorList>
    </citation>
    <scope>NUCLEOTIDE SEQUENCE [LARGE SCALE GENOMIC DNA]</scope>
    <source>
        <strain evidence="10 11">DJM-731 SS1</strain>
    </source>
</reference>
<comment type="similarity">
    <text evidence="1">Belongs to the multicopper oxidase family.</text>
</comment>
<keyword evidence="6" id="KW-0325">Glycoprotein</keyword>
<name>M5FYQ8_DACPD</name>
<protein>
    <recommendedName>
        <fullName evidence="12">Multicopper oxidase</fullName>
    </recommendedName>
</protein>
<evidence type="ECO:0000259" key="9">
    <source>
        <dbReference type="Pfam" id="PF07732"/>
    </source>
</evidence>
<dbReference type="InterPro" id="IPR008972">
    <property type="entry name" value="Cupredoxin"/>
</dbReference>
<evidence type="ECO:0000256" key="2">
    <source>
        <dbReference type="ARBA" id="ARBA00022723"/>
    </source>
</evidence>
<dbReference type="InterPro" id="IPR011706">
    <property type="entry name" value="Cu-oxidase_C"/>
</dbReference>
<evidence type="ECO:0000256" key="3">
    <source>
        <dbReference type="ARBA" id="ARBA00023002"/>
    </source>
</evidence>
<keyword evidence="11" id="KW-1185">Reference proteome</keyword>
<feature type="domain" description="Plastocyanin-like" evidence="9">
    <location>
        <begin position="117"/>
        <end position="232"/>
    </location>
</feature>
<dbReference type="InterPro" id="IPR001117">
    <property type="entry name" value="Cu-oxidase_2nd"/>
</dbReference>
<evidence type="ECO:0000313" key="10">
    <source>
        <dbReference type="EMBL" id="EJT98676.1"/>
    </source>
</evidence>
<organism evidence="10 11">
    <name type="scientific">Dacryopinax primogenitus (strain DJM 731)</name>
    <name type="common">Brown rot fungus</name>
    <dbReference type="NCBI Taxonomy" id="1858805"/>
    <lineage>
        <taxon>Eukaryota</taxon>
        <taxon>Fungi</taxon>
        <taxon>Dikarya</taxon>
        <taxon>Basidiomycota</taxon>
        <taxon>Agaricomycotina</taxon>
        <taxon>Dacrymycetes</taxon>
        <taxon>Dacrymycetales</taxon>
        <taxon>Dacrymycetaceae</taxon>
        <taxon>Dacryopinax</taxon>
    </lineage>
</organism>
<feature type="domain" description="Plastocyanin-like" evidence="8">
    <location>
        <begin position="548"/>
        <end position="671"/>
    </location>
</feature>
<dbReference type="InterPro" id="IPR011707">
    <property type="entry name" value="Cu-oxidase-like_N"/>
</dbReference>
<sequence>MGDPGDTIELKRQQNQANKDADGEASAQVVVRHQDTLAVPKGSPSHLLPSSLPSPRVLLPILTVLSTILLIYPNLFALNTHPALSLFPTDINARFYLNPNAHIHRPPRVQSYDFVVREETRWPDGVKKQVFTINGMLPGPTIEMRSGDTLRIRLKNELNEGTSLHFHGLWHPDGTVSQDGAIGLTQCPVPPNGTTTYEFRTDPLQSGTFWYHSHHATQRADGLFGALILHPPAPEGHRVHQEPRWSRVGAELGLGKRDARQSGPDGTKWDEEIVLHIGDWFHRTGKVMFDWYWNKGSGGNEPVPDNALVNGIQLYDCPRSIRKITCDASKGTRPTYALQVDKVYKLRFINTGSLAQSFISVDEHELYVVEADGTDIEPVTVRELAVAPGQRYAVILRYVGDMPLEAGAKFWLRHSLDQSCFKYPNIALDPTPKAIIHYIAPRTITSMLSGLIPTSPSHSSIDVAADPTTYKWNITDGETFDARTLQPLHTSDRVLPQPTMDPIVLYVTTVKYPQNGHLPWGLVNNTSWRPNEHAPLMTQIAPADWGSTGRPRPDGWGPHEYVYQTSKNESVVVDLIINNLEDGLHPFHLHGHHFWPLHVANSARYGWGSYNWNYPPSLPTTAPAMRDTMVIPLRSYAVFRVKFDSPGMWLFHCHVLVHLKSGMAMAFDVMPDLVPEKERQKVRESCVAYQGIQ</sequence>
<evidence type="ECO:0000259" key="7">
    <source>
        <dbReference type="Pfam" id="PF00394"/>
    </source>
</evidence>
<dbReference type="PANTHER" id="PTHR11709">
    <property type="entry name" value="MULTI-COPPER OXIDASE"/>
    <property type="match status" value="1"/>
</dbReference>
<dbReference type="Pfam" id="PF00394">
    <property type="entry name" value="Cu-oxidase"/>
    <property type="match status" value="1"/>
</dbReference>
<dbReference type="GO" id="GO:0016491">
    <property type="term" value="F:oxidoreductase activity"/>
    <property type="evidence" value="ECO:0007669"/>
    <property type="project" value="UniProtKB-KW"/>
</dbReference>
<keyword evidence="4" id="KW-0186">Copper</keyword>
<dbReference type="RefSeq" id="XP_040625574.1">
    <property type="nucleotide sequence ID" value="XM_040776617.1"/>
</dbReference>
<dbReference type="InterPro" id="IPR033138">
    <property type="entry name" value="Cu_oxidase_CS"/>
</dbReference>
<dbReference type="OMA" id="MNELPCQ"/>
<proteinExistence type="inferred from homology"/>
<dbReference type="CDD" id="cd13886">
    <property type="entry name" value="CuRO_2_MCO_like_1"/>
    <property type="match status" value="1"/>
</dbReference>
<dbReference type="AlphaFoldDB" id="M5FYQ8"/>
<dbReference type="PANTHER" id="PTHR11709:SF511">
    <property type="entry name" value="LACCASE"/>
    <property type="match status" value="1"/>
</dbReference>
<dbReference type="STRING" id="1858805.M5FYQ8"/>
<dbReference type="Pfam" id="PF07731">
    <property type="entry name" value="Cu-oxidase_2"/>
    <property type="match status" value="1"/>
</dbReference>
<evidence type="ECO:0000259" key="8">
    <source>
        <dbReference type="Pfam" id="PF07731"/>
    </source>
</evidence>
<dbReference type="Gene3D" id="2.60.40.420">
    <property type="entry name" value="Cupredoxins - blue copper proteins"/>
    <property type="match status" value="3"/>
</dbReference>
<gene>
    <name evidence="10" type="ORF">DACRYDRAFT_83212</name>
</gene>
<dbReference type="InterPro" id="IPR045087">
    <property type="entry name" value="Cu-oxidase_fam"/>
</dbReference>
<evidence type="ECO:0008006" key="12">
    <source>
        <dbReference type="Google" id="ProtNLM"/>
    </source>
</evidence>
<keyword evidence="3" id="KW-0560">Oxidoreductase</keyword>
<accession>M5FYQ8</accession>
<evidence type="ECO:0000256" key="5">
    <source>
        <dbReference type="ARBA" id="ARBA00023157"/>
    </source>
</evidence>
<dbReference type="PROSITE" id="PS00079">
    <property type="entry name" value="MULTICOPPER_OXIDASE1"/>
    <property type="match status" value="2"/>
</dbReference>
<dbReference type="HOGENOM" id="CLU_006504_7_2_1"/>
<keyword evidence="2" id="KW-0479">Metal-binding</keyword>
<dbReference type="EMBL" id="JH795872">
    <property type="protein sequence ID" value="EJT98676.1"/>
    <property type="molecule type" value="Genomic_DNA"/>
</dbReference>
<dbReference type="GeneID" id="63691679"/>
<dbReference type="Proteomes" id="UP000030653">
    <property type="component" value="Unassembled WGS sequence"/>
</dbReference>
<dbReference type="Pfam" id="PF07732">
    <property type="entry name" value="Cu-oxidase_3"/>
    <property type="match status" value="1"/>
</dbReference>
<dbReference type="CDD" id="cd13910">
    <property type="entry name" value="CuRO_3_MCO_like_4"/>
    <property type="match status" value="1"/>
</dbReference>
<evidence type="ECO:0000313" key="11">
    <source>
        <dbReference type="Proteomes" id="UP000030653"/>
    </source>
</evidence>
<dbReference type="OrthoDB" id="2121828at2759"/>
<evidence type="ECO:0000256" key="4">
    <source>
        <dbReference type="ARBA" id="ARBA00023008"/>
    </source>
</evidence>
<dbReference type="SUPFAM" id="SSF49503">
    <property type="entry name" value="Cupredoxins"/>
    <property type="match status" value="3"/>
</dbReference>
<dbReference type="CDD" id="cd04206">
    <property type="entry name" value="CuRO_1_LCC_like"/>
    <property type="match status" value="1"/>
</dbReference>
<evidence type="ECO:0000256" key="1">
    <source>
        <dbReference type="ARBA" id="ARBA00010609"/>
    </source>
</evidence>
<evidence type="ECO:0000256" key="6">
    <source>
        <dbReference type="ARBA" id="ARBA00023180"/>
    </source>
</evidence>
<dbReference type="GO" id="GO:0005507">
    <property type="term" value="F:copper ion binding"/>
    <property type="evidence" value="ECO:0007669"/>
    <property type="project" value="InterPro"/>
</dbReference>
<dbReference type="InterPro" id="IPR002355">
    <property type="entry name" value="Cu_oxidase_Cu_BS"/>
</dbReference>
<dbReference type="PROSITE" id="PS00080">
    <property type="entry name" value="MULTICOPPER_OXIDASE2"/>
    <property type="match status" value="1"/>
</dbReference>
<feature type="domain" description="Plastocyanin-like" evidence="7">
    <location>
        <begin position="271"/>
        <end position="438"/>
    </location>
</feature>